<comment type="caution">
    <text evidence="2">The sequence shown here is derived from an EMBL/GenBank/DDBJ whole genome shotgun (WGS) entry which is preliminary data.</text>
</comment>
<dbReference type="PANTHER" id="PTHR30007:SF1">
    <property type="entry name" value="BLR1914 PROTEIN"/>
    <property type="match status" value="1"/>
</dbReference>
<dbReference type="GO" id="GO:0004803">
    <property type="term" value="F:transposase activity"/>
    <property type="evidence" value="ECO:0007669"/>
    <property type="project" value="InterPro"/>
</dbReference>
<dbReference type="PANTHER" id="PTHR30007">
    <property type="entry name" value="PHP DOMAIN PROTEIN"/>
    <property type="match status" value="1"/>
</dbReference>
<accession>A0A7W7QDV7</accession>
<dbReference type="NCBIfam" id="NF033580">
    <property type="entry name" value="transpos_IS5_3"/>
    <property type="match status" value="1"/>
</dbReference>
<evidence type="ECO:0000259" key="1">
    <source>
        <dbReference type="Pfam" id="PF01609"/>
    </source>
</evidence>
<dbReference type="AlphaFoldDB" id="A0A7W7QDV7"/>
<dbReference type="InterPro" id="IPR002559">
    <property type="entry name" value="Transposase_11"/>
</dbReference>
<feature type="domain" description="Transposase IS4-like" evidence="1">
    <location>
        <begin position="3"/>
        <end position="126"/>
    </location>
</feature>
<dbReference type="GO" id="GO:0006313">
    <property type="term" value="P:DNA transposition"/>
    <property type="evidence" value="ECO:0007669"/>
    <property type="project" value="InterPro"/>
</dbReference>
<organism evidence="2 3">
    <name type="scientific">Actinophytocola algeriensis</name>
    <dbReference type="NCBI Taxonomy" id="1768010"/>
    <lineage>
        <taxon>Bacteria</taxon>
        <taxon>Bacillati</taxon>
        <taxon>Actinomycetota</taxon>
        <taxon>Actinomycetes</taxon>
        <taxon>Pseudonocardiales</taxon>
        <taxon>Pseudonocardiaceae</taxon>
    </lineage>
</organism>
<reference evidence="2 3" key="1">
    <citation type="submission" date="2020-08" db="EMBL/GenBank/DDBJ databases">
        <title>Genomic Encyclopedia of Type Strains, Phase III (KMG-III): the genomes of soil and plant-associated and newly described type strains.</title>
        <authorList>
            <person name="Whitman W."/>
        </authorList>
    </citation>
    <scope>NUCLEOTIDE SEQUENCE [LARGE SCALE GENOMIC DNA]</scope>
    <source>
        <strain evidence="2 3">CECT 8960</strain>
    </source>
</reference>
<keyword evidence="3" id="KW-1185">Reference proteome</keyword>
<dbReference type="EMBL" id="JACHJQ010000009">
    <property type="protein sequence ID" value="MBB4911306.1"/>
    <property type="molecule type" value="Genomic_DNA"/>
</dbReference>
<protein>
    <submittedName>
        <fullName evidence="2">Transposase</fullName>
    </submittedName>
</protein>
<proteinExistence type="predicted"/>
<sequence length="136" mass="15344">MLSDRAGVPLSVAVSAANTNDADALKPLIRAIPAIKFRRGLVGANPAKLHADKAYDHAELRTWVRDRGITVRIARKGIETSKKLGKHRWVIERSIAWLFGYRRLTIRYERYANHFSAFLALAAALTCYKKLRKEAT</sequence>
<name>A0A7W7QDV7_9PSEU</name>
<gene>
    <name evidence="2" type="ORF">FHR82_007566</name>
</gene>
<evidence type="ECO:0000313" key="3">
    <source>
        <dbReference type="Proteomes" id="UP000520767"/>
    </source>
</evidence>
<dbReference type="Pfam" id="PF01609">
    <property type="entry name" value="DDE_Tnp_1"/>
    <property type="match status" value="1"/>
</dbReference>
<dbReference type="Proteomes" id="UP000520767">
    <property type="component" value="Unassembled WGS sequence"/>
</dbReference>
<evidence type="ECO:0000313" key="2">
    <source>
        <dbReference type="EMBL" id="MBB4911306.1"/>
    </source>
</evidence>
<dbReference type="GO" id="GO:0003677">
    <property type="term" value="F:DNA binding"/>
    <property type="evidence" value="ECO:0007669"/>
    <property type="project" value="InterPro"/>
</dbReference>